<evidence type="ECO:0000313" key="3">
    <source>
        <dbReference type="Proteomes" id="UP001155110"/>
    </source>
</evidence>
<reference evidence="2" key="1">
    <citation type="submission" date="2022-08" db="EMBL/GenBank/DDBJ databases">
        <title>Genomic Encyclopedia of Type Strains, Phase V (KMG-V): Genome sequencing to study the core and pangenomes of soil and plant-associated prokaryotes.</title>
        <authorList>
            <person name="Whitman W."/>
        </authorList>
    </citation>
    <scope>NUCLEOTIDE SEQUENCE</scope>
    <source>
        <strain evidence="2">SP3002</strain>
    </source>
</reference>
<dbReference type="EMBL" id="JANTZM010000008">
    <property type="protein sequence ID" value="MCS4157958.1"/>
    <property type="molecule type" value="Genomic_DNA"/>
</dbReference>
<dbReference type="Gene3D" id="3.40.50.150">
    <property type="entry name" value="Vaccinia Virus protein VP39"/>
    <property type="match status" value="1"/>
</dbReference>
<name>A0AAW5P8J7_9BACT</name>
<dbReference type="AlphaFoldDB" id="A0AAW5P8J7"/>
<dbReference type="Proteomes" id="UP001155110">
    <property type="component" value="Unassembled WGS sequence"/>
</dbReference>
<keyword evidence="2" id="KW-0808">Transferase</keyword>
<dbReference type="Pfam" id="PF05050">
    <property type="entry name" value="Methyltransf_21"/>
    <property type="match status" value="1"/>
</dbReference>
<dbReference type="GO" id="GO:0032259">
    <property type="term" value="P:methylation"/>
    <property type="evidence" value="ECO:0007669"/>
    <property type="project" value="UniProtKB-KW"/>
</dbReference>
<dbReference type="GO" id="GO:0008168">
    <property type="term" value="F:methyltransferase activity"/>
    <property type="evidence" value="ECO:0007669"/>
    <property type="project" value="UniProtKB-KW"/>
</dbReference>
<evidence type="ECO:0000313" key="2">
    <source>
        <dbReference type="EMBL" id="MCS4157958.1"/>
    </source>
</evidence>
<proteinExistence type="predicted"/>
<dbReference type="SUPFAM" id="SSF53335">
    <property type="entry name" value="S-adenosyl-L-methionine-dependent methyltransferases"/>
    <property type="match status" value="1"/>
</dbReference>
<keyword evidence="2" id="KW-0489">Methyltransferase</keyword>
<dbReference type="RefSeq" id="WP_259258405.1">
    <property type="nucleotide sequence ID" value="NZ_JANTZM010000008.1"/>
</dbReference>
<gene>
    <name evidence="2" type="ORF">GGP99_001925</name>
</gene>
<sequence>MTAISNTTSLNSSSARRFLNEVVNPLKWSKLWERQRLRAYDRHTPTTTSLLDQPTRIVDTASFLSAYRAIFEDEIYAFKPADQTPSIIDGGANVGLATLYWKKKWPEADVTAFEPDPQVFEVLEWNCNQHGYPDVNLIQKGLWSKNGTLQFDPDGADAGQVRNNHTATGKGRDDTESVRVVRLAKFLDQPIDLLKLDIEGAESEVLLDCEGALDTVENLFVEYHSYIDREQRVDEVLRVLRDSGFRIHIQPELVADQPFVQRLESYGMDHRLNIFAYRNE</sequence>
<evidence type="ECO:0000259" key="1">
    <source>
        <dbReference type="Pfam" id="PF05050"/>
    </source>
</evidence>
<accession>A0AAW5P8J7</accession>
<dbReference type="InterPro" id="IPR052514">
    <property type="entry name" value="SAM-dependent_MTase"/>
</dbReference>
<comment type="caution">
    <text evidence="2">The sequence shown here is derived from an EMBL/GenBank/DDBJ whole genome shotgun (WGS) entry which is preliminary data.</text>
</comment>
<organism evidence="2 3">
    <name type="scientific">Salinibacter ruber</name>
    <dbReference type="NCBI Taxonomy" id="146919"/>
    <lineage>
        <taxon>Bacteria</taxon>
        <taxon>Pseudomonadati</taxon>
        <taxon>Rhodothermota</taxon>
        <taxon>Rhodothermia</taxon>
        <taxon>Rhodothermales</taxon>
        <taxon>Salinibacteraceae</taxon>
        <taxon>Salinibacter</taxon>
    </lineage>
</organism>
<dbReference type="PANTHER" id="PTHR34203:SF15">
    <property type="entry name" value="SLL1173 PROTEIN"/>
    <property type="match status" value="1"/>
</dbReference>
<protein>
    <submittedName>
        <fullName evidence="2">FkbM family methyltransferase</fullName>
    </submittedName>
</protein>
<dbReference type="NCBIfam" id="TIGR01444">
    <property type="entry name" value="fkbM_fam"/>
    <property type="match status" value="1"/>
</dbReference>
<dbReference type="PANTHER" id="PTHR34203">
    <property type="entry name" value="METHYLTRANSFERASE, FKBM FAMILY PROTEIN"/>
    <property type="match status" value="1"/>
</dbReference>
<dbReference type="InterPro" id="IPR006342">
    <property type="entry name" value="FkbM_mtfrase"/>
</dbReference>
<dbReference type="InterPro" id="IPR029063">
    <property type="entry name" value="SAM-dependent_MTases_sf"/>
</dbReference>
<feature type="domain" description="Methyltransferase FkbM" evidence="1">
    <location>
        <begin position="89"/>
        <end position="247"/>
    </location>
</feature>